<dbReference type="GO" id="GO:0005634">
    <property type="term" value="C:nucleus"/>
    <property type="evidence" value="ECO:0007669"/>
    <property type="project" value="UniProtKB-SubCell"/>
</dbReference>
<keyword evidence="3" id="KW-0677">Repeat</keyword>
<evidence type="ECO:0000256" key="3">
    <source>
        <dbReference type="ARBA" id="ARBA00022737"/>
    </source>
</evidence>
<keyword evidence="2 10" id="KW-0479">Metal-binding</keyword>
<accession>A0A8E0RVB8</accession>
<keyword evidence="7 9" id="KW-0371">Homeobox</keyword>
<evidence type="ECO:0000313" key="15">
    <source>
        <dbReference type="EMBL" id="KAA0191856.1"/>
    </source>
</evidence>
<name>A0A8E0RVB8_9TREM</name>
<keyword evidence="6 9" id="KW-0238">DNA-binding</keyword>
<feature type="domain" description="Homeobox" evidence="14">
    <location>
        <begin position="446"/>
        <end position="506"/>
    </location>
</feature>
<dbReference type="Gene3D" id="2.10.110.10">
    <property type="entry name" value="Cysteine Rich Protein"/>
    <property type="match status" value="2"/>
</dbReference>
<evidence type="ECO:0000259" key="13">
    <source>
        <dbReference type="PROSITE" id="PS50023"/>
    </source>
</evidence>
<dbReference type="SMART" id="SM00132">
    <property type="entry name" value="LIM"/>
    <property type="match status" value="2"/>
</dbReference>
<evidence type="ECO:0000259" key="14">
    <source>
        <dbReference type="PROSITE" id="PS50071"/>
    </source>
</evidence>
<dbReference type="GO" id="GO:0000977">
    <property type="term" value="F:RNA polymerase II transcription regulatory region sequence-specific DNA binding"/>
    <property type="evidence" value="ECO:0007669"/>
    <property type="project" value="TreeGrafter"/>
</dbReference>
<dbReference type="InterPro" id="IPR017970">
    <property type="entry name" value="Homeobox_CS"/>
</dbReference>
<dbReference type="InterPro" id="IPR009057">
    <property type="entry name" value="Homeodomain-like_sf"/>
</dbReference>
<dbReference type="InterPro" id="IPR001356">
    <property type="entry name" value="HD"/>
</dbReference>
<proteinExistence type="predicted"/>
<evidence type="ECO:0000256" key="8">
    <source>
        <dbReference type="ARBA" id="ARBA00023242"/>
    </source>
</evidence>
<comment type="caution">
    <text evidence="15">The sequence shown here is derived from an EMBL/GenBank/DDBJ whole genome shotgun (WGS) entry which is preliminary data.</text>
</comment>
<dbReference type="Pfam" id="PF00046">
    <property type="entry name" value="Homeodomain"/>
    <property type="match status" value="1"/>
</dbReference>
<protein>
    <submittedName>
        <fullName evidence="15">LIM/homeobox protein Lhx9</fullName>
    </submittedName>
</protein>
<dbReference type="SUPFAM" id="SSF57716">
    <property type="entry name" value="Glucocorticoid receptor-like (DNA-binding domain)"/>
    <property type="match status" value="1"/>
</dbReference>
<evidence type="ECO:0000256" key="5">
    <source>
        <dbReference type="ARBA" id="ARBA00023038"/>
    </source>
</evidence>
<keyword evidence="8 9" id="KW-0539">Nucleus</keyword>
<gene>
    <name evidence="15" type="ORF">FBUS_05930</name>
</gene>
<dbReference type="Gene3D" id="1.10.10.60">
    <property type="entry name" value="Homeodomain-like"/>
    <property type="match status" value="1"/>
</dbReference>
<dbReference type="PANTHER" id="PTHR24208">
    <property type="entry name" value="LIM/HOMEOBOX PROTEIN LHX"/>
    <property type="match status" value="1"/>
</dbReference>
<feature type="compositionally biased region" description="Polar residues" evidence="12">
    <location>
        <begin position="514"/>
        <end position="533"/>
    </location>
</feature>
<feature type="region of interest" description="Disordered" evidence="12">
    <location>
        <begin position="595"/>
        <end position="614"/>
    </location>
</feature>
<dbReference type="EMBL" id="LUCM01006076">
    <property type="protein sequence ID" value="KAA0191856.1"/>
    <property type="molecule type" value="Genomic_DNA"/>
</dbReference>
<dbReference type="PANTHER" id="PTHR24208:SF168">
    <property type="entry name" value="PROTEIN APTEROUS"/>
    <property type="match status" value="1"/>
</dbReference>
<dbReference type="InterPro" id="IPR050453">
    <property type="entry name" value="LIM_Homeobox_TF"/>
</dbReference>
<dbReference type="SUPFAM" id="SSF46689">
    <property type="entry name" value="Homeodomain-like"/>
    <property type="match status" value="1"/>
</dbReference>
<keyword evidence="16" id="KW-1185">Reference proteome</keyword>
<dbReference type="GO" id="GO:0046872">
    <property type="term" value="F:metal ion binding"/>
    <property type="evidence" value="ECO:0007669"/>
    <property type="project" value="UniProtKB-KW"/>
</dbReference>
<organism evidence="15 16">
    <name type="scientific">Fasciolopsis buskii</name>
    <dbReference type="NCBI Taxonomy" id="27845"/>
    <lineage>
        <taxon>Eukaryota</taxon>
        <taxon>Metazoa</taxon>
        <taxon>Spiralia</taxon>
        <taxon>Lophotrochozoa</taxon>
        <taxon>Platyhelminthes</taxon>
        <taxon>Trematoda</taxon>
        <taxon>Digenea</taxon>
        <taxon>Plagiorchiida</taxon>
        <taxon>Echinostomata</taxon>
        <taxon>Echinostomatoidea</taxon>
        <taxon>Fasciolidae</taxon>
        <taxon>Fasciolopsis</taxon>
    </lineage>
</organism>
<dbReference type="AlphaFoldDB" id="A0A8E0RVB8"/>
<evidence type="ECO:0000256" key="6">
    <source>
        <dbReference type="ARBA" id="ARBA00023125"/>
    </source>
</evidence>
<sequence length="763" mass="84154">MMTILSAIPRTANQQFILRRANAQTDPNPIRSSTAFLNKLSGESVSRPNRSVINMMHVDPQVSQQRGQSFPGTYNAPFQCGSITDANSSVITRSLVPYPLVCDGCKQPINDQHYLCVGTRPWHVACLECQVCGKNLQWDRTCYFRRGSVFCRAHYERMLHCLHCDERLQENDSIHKIDAFFAYHRDCLQCAHCCRLLQSGDSFILYGASAYCVTKRTQTGHNCSASCWLQVINSESARVYMTEVGQNCLPHLDSNDQNLTKRMNNPVSVLIPEQEPNRTNMPNPIGHGSVALETCTTAVEREIQELRITQSSMDQSVDKMSGDLSTATNSILEESYPLDHIRSCTDSDLMPASDTGGFLPAVRHLISPTGLAVSDSTAFGSSAEESQMDQINSELNGSESPMDNLDGKTIGDNDLSVQPHESFDELISITGLTRRGVGRDKSTRDSKGKRIRTSFKHQQLQMMKAFFEVTRNPDSKDLKQLSSKTGLSKRVLQVWFQNARAKYRRTHSIYFQSQLSESNPENPKTIPSRQGSPLSPDAGFSQASCSDVHGLANATDSIRSDSSQPSLSDVDNPFNLYTSEYTLLPHQAIVPQINTPSSTTNSLSVTSPLSSSSSNLSLSTVTSSFSSSGLLHTQNTVTRSPNTKCSNKPWIHSSINPETSLMNGVTETNCLAIFDQSNRTSFCTYPNYTSTVLDRISGFPAYGCPSLSVPLDRTSSASPPGTFCSLDELTDPSAGFLLDSEIMRMNQMGLRTSKQHCNSTDAR</sequence>
<feature type="DNA-binding region" description="Homeobox" evidence="9">
    <location>
        <begin position="448"/>
        <end position="507"/>
    </location>
</feature>
<dbReference type="PROSITE" id="PS00027">
    <property type="entry name" value="HOMEOBOX_1"/>
    <property type="match status" value="1"/>
</dbReference>
<reference evidence="15" key="1">
    <citation type="submission" date="2019-05" db="EMBL/GenBank/DDBJ databases">
        <title>Annotation for the trematode Fasciolopsis buski.</title>
        <authorList>
            <person name="Choi Y.-J."/>
        </authorList>
    </citation>
    <scope>NUCLEOTIDE SEQUENCE</scope>
    <source>
        <strain evidence="15">HT</strain>
        <tissue evidence="15">Whole worm</tissue>
    </source>
</reference>
<feature type="domain" description="LIM zinc-binding" evidence="13">
    <location>
        <begin position="100"/>
        <end position="161"/>
    </location>
</feature>
<dbReference type="SMART" id="SM00389">
    <property type="entry name" value="HOX"/>
    <property type="match status" value="1"/>
</dbReference>
<dbReference type="PROSITE" id="PS50071">
    <property type="entry name" value="HOMEOBOX_2"/>
    <property type="match status" value="1"/>
</dbReference>
<evidence type="ECO:0000256" key="4">
    <source>
        <dbReference type="ARBA" id="ARBA00022833"/>
    </source>
</evidence>
<feature type="region of interest" description="Disordered" evidence="12">
    <location>
        <begin position="514"/>
        <end position="542"/>
    </location>
</feature>
<feature type="region of interest" description="Disordered" evidence="12">
    <location>
        <begin position="373"/>
        <end position="404"/>
    </location>
</feature>
<dbReference type="CDD" id="cd08368">
    <property type="entry name" value="LIM"/>
    <property type="match status" value="1"/>
</dbReference>
<dbReference type="OrthoDB" id="6247112at2759"/>
<keyword evidence="4 10" id="KW-0862">Zinc</keyword>
<dbReference type="CDD" id="cd00086">
    <property type="entry name" value="homeodomain"/>
    <property type="match status" value="1"/>
</dbReference>
<evidence type="ECO:0000256" key="7">
    <source>
        <dbReference type="ARBA" id="ARBA00023155"/>
    </source>
</evidence>
<evidence type="ECO:0000256" key="9">
    <source>
        <dbReference type="PROSITE-ProRule" id="PRU00108"/>
    </source>
</evidence>
<dbReference type="FunFam" id="1.10.10.60:FF:000027">
    <property type="entry name" value="LIM/homeobox protein Lhx9"/>
    <property type="match status" value="1"/>
</dbReference>
<dbReference type="Proteomes" id="UP000728185">
    <property type="component" value="Unassembled WGS sequence"/>
</dbReference>
<evidence type="ECO:0000256" key="10">
    <source>
        <dbReference type="PROSITE-ProRule" id="PRU00125"/>
    </source>
</evidence>
<feature type="compositionally biased region" description="Polar residues" evidence="12">
    <location>
        <begin position="374"/>
        <end position="401"/>
    </location>
</feature>
<dbReference type="GO" id="GO:0030182">
    <property type="term" value="P:neuron differentiation"/>
    <property type="evidence" value="ECO:0007669"/>
    <property type="project" value="TreeGrafter"/>
</dbReference>
<evidence type="ECO:0000256" key="2">
    <source>
        <dbReference type="ARBA" id="ARBA00022723"/>
    </source>
</evidence>
<evidence type="ECO:0000256" key="12">
    <source>
        <dbReference type="SAM" id="MobiDB-lite"/>
    </source>
</evidence>
<dbReference type="InterPro" id="IPR001781">
    <property type="entry name" value="Znf_LIM"/>
</dbReference>
<dbReference type="GO" id="GO:0000981">
    <property type="term" value="F:DNA-binding transcription factor activity, RNA polymerase II-specific"/>
    <property type="evidence" value="ECO:0007669"/>
    <property type="project" value="InterPro"/>
</dbReference>
<evidence type="ECO:0000313" key="16">
    <source>
        <dbReference type="Proteomes" id="UP000728185"/>
    </source>
</evidence>
<comment type="subcellular location">
    <subcellularLocation>
        <location evidence="1 9 11">Nucleus</location>
    </subcellularLocation>
</comment>
<dbReference type="PROSITE" id="PS50023">
    <property type="entry name" value="LIM_DOMAIN_2"/>
    <property type="match status" value="1"/>
</dbReference>
<evidence type="ECO:0000256" key="1">
    <source>
        <dbReference type="ARBA" id="ARBA00004123"/>
    </source>
</evidence>
<dbReference type="Pfam" id="PF00412">
    <property type="entry name" value="LIM"/>
    <property type="match status" value="1"/>
</dbReference>
<dbReference type="PROSITE" id="PS00478">
    <property type="entry name" value="LIM_DOMAIN_1"/>
    <property type="match status" value="2"/>
</dbReference>
<keyword evidence="5 10" id="KW-0440">LIM domain</keyword>
<evidence type="ECO:0000256" key="11">
    <source>
        <dbReference type="RuleBase" id="RU000682"/>
    </source>
</evidence>